<evidence type="ECO:0000259" key="9">
    <source>
        <dbReference type="PROSITE" id="PS51684"/>
    </source>
</evidence>
<gene>
    <name evidence="10" type="ORF">VCS650_LOCUS39053</name>
</gene>
<evidence type="ECO:0000256" key="6">
    <source>
        <dbReference type="ARBA" id="ARBA00022737"/>
    </source>
</evidence>
<evidence type="ECO:0000256" key="8">
    <source>
        <dbReference type="SAM" id="MobiDB-lite"/>
    </source>
</evidence>
<name>A0A815P437_9BILA</name>
<reference evidence="10" key="1">
    <citation type="submission" date="2021-02" db="EMBL/GenBank/DDBJ databases">
        <authorList>
            <person name="Nowell W R."/>
        </authorList>
    </citation>
    <scope>NUCLEOTIDE SEQUENCE</scope>
</reference>
<keyword evidence="5" id="KW-0819">tRNA processing</keyword>
<feature type="repeat" description="NHL" evidence="7">
    <location>
        <begin position="176"/>
        <end position="215"/>
    </location>
</feature>
<dbReference type="Gene3D" id="3.40.50.150">
    <property type="entry name" value="Vaccinia Virus protein VP39"/>
    <property type="match status" value="1"/>
</dbReference>
<accession>A0A815P437</accession>
<evidence type="ECO:0000256" key="1">
    <source>
        <dbReference type="ARBA" id="ARBA00022490"/>
    </source>
</evidence>
<organism evidence="10 11">
    <name type="scientific">Adineta steineri</name>
    <dbReference type="NCBI Taxonomy" id="433720"/>
    <lineage>
        <taxon>Eukaryota</taxon>
        <taxon>Metazoa</taxon>
        <taxon>Spiralia</taxon>
        <taxon>Gnathifera</taxon>
        <taxon>Rotifera</taxon>
        <taxon>Eurotatoria</taxon>
        <taxon>Bdelloidea</taxon>
        <taxon>Adinetida</taxon>
        <taxon>Adinetidae</taxon>
        <taxon>Adineta</taxon>
    </lineage>
</organism>
<dbReference type="InterPro" id="IPR001258">
    <property type="entry name" value="NHL_repeat"/>
</dbReference>
<dbReference type="GO" id="GO:0005759">
    <property type="term" value="C:mitochondrial matrix"/>
    <property type="evidence" value="ECO:0007669"/>
    <property type="project" value="TreeGrafter"/>
</dbReference>
<evidence type="ECO:0000313" key="11">
    <source>
        <dbReference type="Proteomes" id="UP000663891"/>
    </source>
</evidence>
<dbReference type="EMBL" id="CAJNON010001238">
    <property type="protein sequence ID" value="CAF1443869.1"/>
    <property type="molecule type" value="Genomic_DNA"/>
</dbReference>
<keyword evidence="3" id="KW-0808">Transferase</keyword>
<keyword evidence="1" id="KW-0963">Cytoplasm</keyword>
<dbReference type="Pfam" id="PF02475">
    <property type="entry name" value="TRM5-TYW2_MTfase"/>
    <property type="match status" value="1"/>
</dbReference>
<dbReference type="Gene3D" id="2.120.10.30">
    <property type="entry name" value="TolB, C-terminal domain"/>
    <property type="match status" value="2"/>
</dbReference>
<comment type="caution">
    <text evidence="10">The sequence shown here is derived from an EMBL/GenBank/DDBJ whole genome shotgun (WGS) entry which is preliminary data.</text>
</comment>
<dbReference type="InterPro" id="IPR011042">
    <property type="entry name" value="6-blade_b-propeller_TolB-like"/>
</dbReference>
<dbReference type="OrthoDB" id="408788at2759"/>
<evidence type="ECO:0000256" key="7">
    <source>
        <dbReference type="PROSITE-ProRule" id="PRU00504"/>
    </source>
</evidence>
<evidence type="ECO:0000313" key="10">
    <source>
        <dbReference type="EMBL" id="CAF1443869.1"/>
    </source>
</evidence>
<feature type="region of interest" description="Disordered" evidence="8">
    <location>
        <begin position="517"/>
        <end position="541"/>
    </location>
</feature>
<evidence type="ECO:0000256" key="4">
    <source>
        <dbReference type="ARBA" id="ARBA00022691"/>
    </source>
</evidence>
<evidence type="ECO:0000256" key="5">
    <source>
        <dbReference type="ARBA" id="ARBA00022694"/>
    </source>
</evidence>
<dbReference type="InterPro" id="IPR029063">
    <property type="entry name" value="SAM-dependent_MTases_sf"/>
</dbReference>
<feature type="domain" description="SAM-dependent methyltransferase TRM5/TYW2-type" evidence="9">
    <location>
        <begin position="299"/>
        <end position="512"/>
    </location>
</feature>
<dbReference type="InterPro" id="IPR030382">
    <property type="entry name" value="MeTrfase_TRM5/TYW2"/>
</dbReference>
<dbReference type="GO" id="GO:0008175">
    <property type="term" value="F:tRNA methyltransferase activity"/>
    <property type="evidence" value="ECO:0007669"/>
    <property type="project" value="TreeGrafter"/>
</dbReference>
<dbReference type="AlphaFoldDB" id="A0A815P437"/>
<proteinExistence type="predicted"/>
<dbReference type="PANTHER" id="PTHR23245:SF36">
    <property type="entry name" value="TRNA (GUANINE(37)-N1)-METHYLTRANSFERASE"/>
    <property type="match status" value="1"/>
</dbReference>
<sequence length="541" mass="61711">MFLLFLALSFNEPKFCPTAIWNSNGITIANQLLVGLGPISIFVSTNNTIYVANRENSTIVMWEEDSVNPAKVIRGNFTQPLSLFVTLNRDIYIGDEGDDVHIDDKNYDGFKNGRVQKWMAETNNFVTVMNVNSSCWGLFVDINDTLYCSMPFRAQVVKRSFNDDVMASNRVAAGTGIRGSALDQLNGPMGIFVDINLDLYVADCENHQVQLFQLGNSNGITVAGRKSLKPTVTLSSPIGVILDAEKYLFIVELGYDRIVGSNVNGFRCLVGCYRSGSQSNQLSNPVRFSFDRSGNIKAIFQFDFAKVYWNPRLSTERERIVNVLHHNDLVFDVFAGVGPFVVPASMLDCTVYANDINPESVKWMTINLKTNRTKKSSNEYHVFNLDGREFLRTIVFPRIESYQKEIANDNEKRWCLSDNKIIILMNLPDIALTFLDVLPEWLSENIEEKQQWILPIHIHCYTFSKADNPDEDIRLRLKTILPNINDNQISCRFVRQVAPKKDMMCVNIILFDKKKKETRNECDEEKEEKNPTKRFKQDSSE</sequence>
<dbReference type="GO" id="GO:0002939">
    <property type="term" value="P:tRNA N1-guanine methylation"/>
    <property type="evidence" value="ECO:0007669"/>
    <property type="project" value="TreeGrafter"/>
</dbReference>
<keyword evidence="2" id="KW-0489">Methyltransferase</keyword>
<dbReference type="Proteomes" id="UP000663891">
    <property type="component" value="Unassembled WGS sequence"/>
</dbReference>
<evidence type="ECO:0000256" key="2">
    <source>
        <dbReference type="ARBA" id="ARBA00022603"/>
    </source>
</evidence>
<dbReference type="SUPFAM" id="SSF101898">
    <property type="entry name" value="NHL repeat"/>
    <property type="match status" value="1"/>
</dbReference>
<dbReference type="InterPro" id="IPR056743">
    <property type="entry name" value="TRM5-TYW2-like_MTfase"/>
</dbReference>
<dbReference type="SUPFAM" id="SSF53335">
    <property type="entry name" value="S-adenosyl-L-methionine-dependent methyltransferases"/>
    <property type="match status" value="1"/>
</dbReference>
<dbReference type="PROSITE" id="PS51125">
    <property type="entry name" value="NHL"/>
    <property type="match status" value="1"/>
</dbReference>
<protein>
    <recommendedName>
        <fullName evidence="9">SAM-dependent methyltransferase TRM5/TYW2-type domain-containing protein</fullName>
    </recommendedName>
</protein>
<dbReference type="PANTHER" id="PTHR23245">
    <property type="entry name" value="TRNA METHYLTRANSFERASE"/>
    <property type="match status" value="1"/>
</dbReference>
<keyword evidence="4" id="KW-0949">S-adenosyl-L-methionine</keyword>
<keyword evidence="6" id="KW-0677">Repeat</keyword>
<dbReference type="PROSITE" id="PS51684">
    <property type="entry name" value="SAM_MT_TRM5_TYW2"/>
    <property type="match status" value="1"/>
</dbReference>
<dbReference type="GO" id="GO:0070901">
    <property type="term" value="P:mitochondrial tRNA methylation"/>
    <property type="evidence" value="ECO:0007669"/>
    <property type="project" value="TreeGrafter"/>
</dbReference>
<evidence type="ECO:0000256" key="3">
    <source>
        <dbReference type="ARBA" id="ARBA00022679"/>
    </source>
</evidence>